<protein>
    <submittedName>
        <fullName evidence="3">Uncharacterized protein</fullName>
    </submittedName>
</protein>
<evidence type="ECO:0000256" key="1">
    <source>
        <dbReference type="SAM" id="SignalP"/>
    </source>
</evidence>
<accession>A0AAF3FRP3</accession>
<proteinExistence type="predicted"/>
<keyword evidence="1" id="KW-0732">Signal</keyword>
<feature type="chain" id="PRO_5042162372" evidence="1">
    <location>
        <begin position="20"/>
        <end position="73"/>
    </location>
</feature>
<reference evidence="3" key="1">
    <citation type="submission" date="2024-02" db="UniProtKB">
        <authorList>
            <consortium name="WormBaseParasite"/>
        </authorList>
    </citation>
    <scope>IDENTIFICATION</scope>
</reference>
<dbReference type="Proteomes" id="UP000887575">
    <property type="component" value="Unassembled WGS sequence"/>
</dbReference>
<evidence type="ECO:0000313" key="2">
    <source>
        <dbReference type="Proteomes" id="UP000887575"/>
    </source>
</evidence>
<feature type="signal peptide" evidence="1">
    <location>
        <begin position="1"/>
        <end position="19"/>
    </location>
</feature>
<name>A0AAF3FRP3_9BILA</name>
<keyword evidence="2" id="KW-1185">Reference proteome</keyword>
<organism evidence="2 3">
    <name type="scientific">Mesorhabditis belari</name>
    <dbReference type="NCBI Taxonomy" id="2138241"/>
    <lineage>
        <taxon>Eukaryota</taxon>
        <taxon>Metazoa</taxon>
        <taxon>Ecdysozoa</taxon>
        <taxon>Nematoda</taxon>
        <taxon>Chromadorea</taxon>
        <taxon>Rhabditida</taxon>
        <taxon>Rhabditina</taxon>
        <taxon>Rhabditomorpha</taxon>
        <taxon>Rhabditoidea</taxon>
        <taxon>Rhabditidae</taxon>
        <taxon>Mesorhabditinae</taxon>
        <taxon>Mesorhabditis</taxon>
    </lineage>
</organism>
<dbReference type="WBParaSite" id="MBELARI_LOCUS8315">
    <property type="protein sequence ID" value="MBELARI_LOCUS8315"/>
    <property type="gene ID" value="MBELARI_LOCUS8315"/>
</dbReference>
<sequence>MWRLRFLFAFLVFIATLRAWTIEGPSDIVSGASARSAHEANLLRNRLIKAMFHVDPNGPTQWIRKWRSTSDQM</sequence>
<dbReference type="AlphaFoldDB" id="A0AAF3FRP3"/>
<evidence type="ECO:0000313" key="3">
    <source>
        <dbReference type="WBParaSite" id="MBELARI_LOCUS8315"/>
    </source>
</evidence>